<accession>A0ABT5YQ94</accession>
<comment type="caution">
    <text evidence="1">The sequence shown here is derived from an EMBL/GenBank/DDBJ whole genome shotgun (WGS) entry which is preliminary data.</text>
</comment>
<name>A0ABT5YQ94_9PROT</name>
<dbReference type="Proteomes" id="UP001215503">
    <property type="component" value="Unassembled WGS sequence"/>
</dbReference>
<evidence type="ECO:0000313" key="1">
    <source>
        <dbReference type="EMBL" id="MDF2097017.1"/>
    </source>
</evidence>
<reference evidence="1 2" key="1">
    <citation type="submission" date="2023-03" db="EMBL/GenBank/DDBJ databases">
        <title>Fodinicurvata sp. CAU 1616 isolated from sea sendiment.</title>
        <authorList>
            <person name="Kim W."/>
        </authorList>
    </citation>
    <scope>NUCLEOTIDE SEQUENCE [LARGE SCALE GENOMIC DNA]</scope>
    <source>
        <strain evidence="1 2">CAU 1616</strain>
    </source>
</reference>
<dbReference type="InterPro" id="IPR007729">
    <property type="entry name" value="DGOK"/>
</dbReference>
<dbReference type="RefSeq" id="WP_275823787.1">
    <property type="nucleotide sequence ID" value="NZ_JARHUD010000008.1"/>
</dbReference>
<dbReference type="Gene3D" id="3.30.420.310">
    <property type="entry name" value="2-keto-3-deoxy-galactonokinase, C-terminal domain"/>
    <property type="match status" value="1"/>
</dbReference>
<evidence type="ECO:0000313" key="2">
    <source>
        <dbReference type="Proteomes" id="UP001215503"/>
    </source>
</evidence>
<dbReference type="Pfam" id="PF05035">
    <property type="entry name" value="DGOK"/>
    <property type="match status" value="1"/>
</dbReference>
<dbReference type="InterPro" id="IPR042257">
    <property type="entry name" value="DGOK_C"/>
</dbReference>
<sequence>MSAVAEAAFVGVDWGTSSFRLWLMAADGRPLATRRSEEGMQHCAAGPGFPVVLQKHLAAVEAPADLPVLICGMAGARQGWVEAAYLPTPAALAELAGQAIAVPVEGRDVRILPGIAHAVEQAPSVMRGEETQLLGAIAGADAARFSGLVCLPGTHCKWVQIEAGQIVAFSTFMTGELYALLAQQSILRHALDPEAPAGSGEDPGFRNAVTAVQADPTAGWARLFGLRAGQLLGFAQQAEGAARLSGLLVGAEIASARALYGGPGDITLLGSGRLGELYTTALAECGYRVRSVDAEVAVRQGLAQAAAQLWLKGASA</sequence>
<protein>
    <submittedName>
        <fullName evidence="1">2-dehydro-3-deoxygalactonokinase</fullName>
    </submittedName>
</protein>
<gene>
    <name evidence="1" type="ORF">P2G67_13625</name>
</gene>
<dbReference type="Gene3D" id="3.30.420.300">
    <property type="entry name" value="2-keto-3-deoxy-galactonokinase, substrate binding domain"/>
    <property type="match status" value="1"/>
</dbReference>
<keyword evidence="2" id="KW-1185">Reference proteome</keyword>
<dbReference type="EMBL" id="JARHUD010000008">
    <property type="protein sequence ID" value="MDF2097017.1"/>
    <property type="molecule type" value="Genomic_DNA"/>
</dbReference>
<organism evidence="1 2">
    <name type="scientific">Aquibaculum arenosum</name>
    <dbReference type="NCBI Taxonomy" id="3032591"/>
    <lineage>
        <taxon>Bacteria</taxon>
        <taxon>Pseudomonadati</taxon>
        <taxon>Pseudomonadota</taxon>
        <taxon>Alphaproteobacteria</taxon>
        <taxon>Rhodospirillales</taxon>
        <taxon>Rhodovibrionaceae</taxon>
        <taxon>Aquibaculum</taxon>
    </lineage>
</organism>
<dbReference type="InterPro" id="IPR042258">
    <property type="entry name" value="DGOK_N"/>
</dbReference>
<proteinExistence type="predicted"/>